<reference evidence="1 2" key="1">
    <citation type="journal article" date="2016" name="Gut Pathog.">
        <title>Whole genome sequencing of "Faecalibaculum rodentium" ALO17, isolated from C57BL/6J laboratory mouse feces.</title>
        <authorList>
            <person name="Lim S."/>
            <person name="Chang D.H."/>
            <person name="Ahn S."/>
            <person name="Kim B.C."/>
        </authorList>
    </citation>
    <scope>NUCLEOTIDE SEQUENCE [LARGE SCALE GENOMIC DNA]</scope>
    <source>
        <strain evidence="1 2">Alo17</strain>
    </source>
</reference>
<name>A0A140DXQ7_9FIRM</name>
<dbReference type="KEGG" id="fro:AALO17_23000"/>
<dbReference type="AlphaFoldDB" id="A0A140DXQ7"/>
<evidence type="ECO:0000313" key="2">
    <source>
        <dbReference type="Proteomes" id="UP000069771"/>
    </source>
</evidence>
<organism evidence="1 2">
    <name type="scientific">Faecalibaculum rodentium</name>
    <dbReference type="NCBI Taxonomy" id="1702221"/>
    <lineage>
        <taxon>Bacteria</taxon>
        <taxon>Bacillati</taxon>
        <taxon>Bacillota</taxon>
        <taxon>Erysipelotrichia</taxon>
        <taxon>Erysipelotrichales</taxon>
        <taxon>Erysipelotrichaceae</taxon>
        <taxon>Faecalibaculum</taxon>
    </lineage>
</organism>
<evidence type="ECO:0000313" key="1">
    <source>
        <dbReference type="EMBL" id="AMK55434.1"/>
    </source>
</evidence>
<proteinExistence type="predicted"/>
<dbReference type="EMBL" id="CP011391">
    <property type="protein sequence ID" value="AMK55434.1"/>
    <property type="molecule type" value="Genomic_DNA"/>
</dbReference>
<dbReference type="Proteomes" id="UP000069771">
    <property type="component" value="Chromosome"/>
</dbReference>
<sequence length="61" mass="6989">MNHSIHLLKEVQNEILAATEIAVSITVIKVSGYQAFHFMIRSCYKKSKSWKLLDLLLANDQ</sequence>
<accession>A0A140DXQ7</accession>
<keyword evidence="2" id="KW-1185">Reference proteome</keyword>
<gene>
    <name evidence="1" type="ORF">AALO17_23000</name>
</gene>
<protein>
    <submittedName>
        <fullName evidence="1">Uncharacterized protein</fullName>
    </submittedName>
</protein>